<name>A0A084WNX5_ANOSI</name>
<evidence type="ECO:0000313" key="4">
    <source>
        <dbReference type="Proteomes" id="UP000030765"/>
    </source>
</evidence>
<evidence type="ECO:0000313" key="3">
    <source>
        <dbReference type="EnsemblMetazoa" id="ASIC020082-PA"/>
    </source>
</evidence>
<dbReference type="EMBL" id="KE525360">
    <property type="protein sequence ID" value="KFB51919.1"/>
    <property type="molecule type" value="Genomic_DNA"/>
</dbReference>
<sequence length="74" mass="8487">MCTDPEEPTEPVIPDPKTIPDRRVTEGWAELYEKETRKAITLSPGFVNQMNQTESKHDRTDRIRLDNIHPVGGK</sequence>
<accession>A0A084WNX5</accession>
<evidence type="ECO:0000256" key="1">
    <source>
        <dbReference type="SAM" id="MobiDB-lite"/>
    </source>
</evidence>
<dbReference type="Proteomes" id="UP000030765">
    <property type="component" value="Unassembled WGS sequence"/>
</dbReference>
<feature type="region of interest" description="Disordered" evidence="1">
    <location>
        <begin position="45"/>
        <end position="74"/>
    </location>
</feature>
<feature type="region of interest" description="Disordered" evidence="1">
    <location>
        <begin position="1"/>
        <end position="20"/>
    </location>
</feature>
<protein>
    <submittedName>
        <fullName evidence="2 3">Uncharacterized protein</fullName>
    </submittedName>
</protein>
<feature type="compositionally biased region" description="Basic and acidic residues" evidence="1">
    <location>
        <begin position="54"/>
        <end position="67"/>
    </location>
</feature>
<organism evidence="2">
    <name type="scientific">Anopheles sinensis</name>
    <name type="common">Mosquito</name>
    <dbReference type="NCBI Taxonomy" id="74873"/>
    <lineage>
        <taxon>Eukaryota</taxon>
        <taxon>Metazoa</taxon>
        <taxon>Ecdysozoa</taxon>
        <taxon>Arthropoda</taxon>
        <taxon>Hexapoda</taxon>
        <taxon>Insecta</taxon>
        <taxon>Pterygota</taxon>
        <taxon>Neoptera</taxon>
        <taxon>Endopterygota</taxon>
        <taxon>Diptera</taxon>
        <taxon>Nematocera</taxon>
        <taxon>Culicoidea</taxon>
        <taxon>Culicidae</taxon>
        <taxon>Anophelinae</taxon>
        <taxon>Anopheles</taxon>
    </lineage>
</organism>
<dbReference type="AlphaFoldDB" id="A0A084WNX5"/>
<dbReference type="VEuPathDB" id="VectorBase:ASIC020082"/>
<keyword evidence="4" id="KW-1185">Reference proteome</keyword>
<dbReference type="EnsemblMetazoa" id="ASIC020082-RA">
    <property type="protein sequence ID" value="ASIC020082-PA"/>
    <property type="gene ID" value="ASIC020082"/>
</dbReference>
<evidence type="ECO:0000313" key="2">
    <source>
        <dbReference type="EMBL" id="KFB51919.1"/>
    </source>
</evidence>
<dbReference type="EMBL" id="ATLV01024768">
    <property type="status" value="NOT_ANNOTATED_CDS"/>
    <property type="molecule type" value="Genomic_DNA"/>
</dbReference>
<dbReference type="EMBL" id="ATLV01024769">
    <property type="status" value="NOT_ANNOTATED_CDS"/>
    <property type="molecule type" value="Genomic_DNA"/>
</dbReference>
<reference evidence="2 4" key="1">
    <citation type="journal article" date="2014" name="BMC Genomics">
        <title>Genome sequence of Anopheles sinensis provides insight into genetics basis of mosquito competence for malaria parasites.</title>
        <authorList>
            <person name="Zhou D."/>
            <person name="Zhang D."/>
            <person name="Ding G."/>
            <person name="Shi L."/>
            <person name="Hou Q."/>
            <person name="Ye Y."/>
            <person name="Xu Y."/>
            <person name="Zhou H."/>
            <person name="Xiong C."/>
            <person name="Li S."/>
            <person name="Yu J."/>
            <person name="Hong S."/>
            <person name="Yu X."/>
            <person name="Zou P."/>
            <person name="Chen C."/>
            <person name="Chang X."/>
            <person name="Wang W."/>
            <person name="Lv Y."/>
            <person name="Sun Y."/>
            <person name="Ma L."/>
            <person name="Shen B."/>
            <person name="Zhu C."/>
        </authorList>
    </citation>
    <scope>NUCLEOTIDE SEQUENCE [LARGE SCALE GENOMIC DNA]</scope>
</reference>
<proteinExistence type="predicted"/>
<reference evidence="3" key="2">
    <citation type="submission" date="2020-05" db="UniProtKB">
        <authorList>
            <consortium name="EnsemblMetazoa"/>
        </authorList>
    </citation>
    <scope>IDENTIFICATION</scope>
</reference>
<gene>
    <name evidence="2" type="ORF">ZHAS_00020082</name>
</gene>